<reference evidence="3" key="3">
    <citation type="submission" date="2018-08" db="UniProtKB">
        <authorList>
            <consortium name="EnsemblPlants"/>
        </authorList>
    </citation>
    <scope>IDENTIFICATION</scope>
    <source>
        <strain evidence="3">cv. Bd21</strain>
    </source>
</reference>
<dbReference type="EMBL" id="CM000883">
    <property type="protein sequence ID" value="PNT63227.1"/>
    <property type="molecule type" value="Genomic_DNA"/>
</dbReference>
<evidence type="ECO:0000313" key="3">
    <source>
        <dbReference type="EnsemblPlants" id="PNT63227"/>
    </source>
</evidence>
<name>A0A2K2CMG7_BRADI</name>
<feature type="compositionally biased region" description="Low complexity" evidence="1">
    <location>
        <begin position="47"/>
        <end position="56"/>
    </location>
</feature>
<evidence type="ECO:0000256" key="1">
    <source>
        <dbReference type="SAM" id="MobiDB-lite"/>
    </source>
</evidence>
<proteinExistence type="predicted"/>
<dbReference type="Proteomes" id="UP000008810">
    <property type="component" value="Chromosome 4"/>
</dbReference>
<feature type="region of interest" description="Disordered" evidence="1">
    <location>
        <begin position="26"/>
        <end position="61"/>
    </location>
</feature>
<keyword evidence="4" id="KW-1185">Reference proteome</keyword>
<evidence type="ECO:0000313" key="4">
    <source>
        <dbReference type="Proteomes" id="UP000008810"/>
    </source>
</evidence>
<accession>A0A2K2CMG7</accession>
<organism evidence="2">
    <name type="scientific">Brachypodium distachyon</name>
    <name type="common">Purple false brome</name>
    <name type="synonym">Trachynia distachya</name>
    <dbReference type="NCBI Taxonomy" id="15368"/>
    <lineage>
        <taxon>Eukaryota</taxon>
        <taxon>Viridiplantae</taxon>
        <taxon>Streptophyta</taxon>
        <taxon>Embryophyta</taxon>
        <taxon>Tracheophyta</taxon>
        <taxon>Spermatophyta</taxon>
        <taxon>Magnoliopsida</taxon>
        <taxon>Liliopsida</taxon>
        <taxon>Poales</taxon>
        <taxon>Poaceae</taxon>
        <taxon>BOP clade</taxon>
        <taxon>Pooideae</taxon>
        <taxon>Stipodae</taxon>
        <taxon>Brachypodieae</taxon>
        <taxon>Brachypodium</taxon>
    </lineage>
</organism>
<dbReference type="EnsemblPlants" id="PNT63227">
    <property type="protein sequence ID" value="PNT63227"/>
    <property type="gene ID" value="BRADI_4g13224v3"/>
</dbReference>
<sequence>MLDGEVVWAQRTGRYCSFERGGICGDGREKAPASLPRGDTGGTLATRPSRPNPLLLPRRRRWAPPGEARVASAVAGPSWLRTLGISRGGDVEWRRHGERRAGGVAWQRRGGAARSAAASSSLSSAVRGGWPAPAWGSGPLGCCFFLSLQPLPFHLLLLPRRPLTSPLSRARRQVSGDEGQTRGGPIPAAEI</sequence>
<reference evidence="2 3" key="1">
    <citation type="journal article" date="2010" name="Nature">
        <title>Genome sequencing and analysis of the model grass Brachypodium distachyon.</title>
        <authorList>
            <consortium name="International Brachypodium Initiative"/>
        </authorList>
    </citation>
    <scope>NUCLEOTIDE SEQUENCE [LARGE SCALE GENOMIC DNA]</scope>
    <source>
        <strain evidence="2 3">Bd21</strain>
    </source>
</reference>
<feature type="region of interest" description="Disordered" evidence="1">
    <location>
        <begin position="167"/>
        <end position="191"/>
    </location>
</feature>
<dbReference type="InParanoid" id="A0A2K2CMG7"/>
<protein>
    <submittedName>
        <fullName evidence="2 3">Uncharacterized protein</fullName>
    </submittedName>
</protein>
<reference evidence="2" key="2">
    <citation type="submission" date="2017-06" db="EMBL/GenBank/DDBJ databases">
        <title>WGS assembly of Brachypodium distachyon.</title>
        <authorList>
            <consortium name="The International Brachypodium Initiative"/>
            <person name="Lucas S."/>
            <person name="Harmon-Smith M."/>
            <person name="Lail K."/>
            <person name="Tice H."/>
            <person name="Grimwood J."/>
            <person name="Bruce D."/>
            <person name="Barry K."/>
            <person name="Shu S."/>
            <person name="Lindquist E."/>
            <person name="Wang M."/>
            <person name="Pitluck S."/>
            <person name="Vogel J.P."/>
            <person name="Garvin D.F."/>
            <person name="Mockler T.C."/>
            <person name="Schmutz J."/>
            <person name="Rokhsar D."/>
            <person name="Bevan M.W."/>
        </authorList>
    </citation>
    <scope>NUCLEOTIDE SEQUENCE</scope>
    <source>
        <strain evidence="2">Bd21</strain>
    </source>
</reference>
<gene>
    <name evidence="2" type="ORF">BRADI_4g13224v3</name>
</gene>
<dbReference type="AlphaFoldDB" id="A0A2K2CMG7"/>
<evidence type="ECO:0000313" key="2">
    <source>
        <dbReference type="EMBL" id="PNT63227.1"/>
    </source>
</evidence>
<dbReference type="Gramene" id="PNT63227">
    <property type="protein sequence ID" value="PNT63227"/>
    <property type="gene ID" value="BRADI_4g13224v3"/>
</dbReference>